<dbReference type="Proteomes" id="UP000789920">
    <property type="component" value="Unassembled WGS sequence"/>
</dbReference>
<protein>
    <submittedName>
        <fullName evidence="1">13514_t:CDS:1</fullName>
    </submittedName>
</protein>
<name>A0ACA9LU64_9GLOM</name>
<organism evidence="1 2">
    <name type="scientific">Racocetra persica</name>
    <dbReference type="NCBI Taxonomy" id="160502"/>
    <lineage>
        <taxon>Eukaryota</taxon>
        <taxon>Fungi</taxon>
        <taxon>Fungi incertae sedis</taxon>
        <taxon>Mucoromycota</taxon>
        <taxon>Glomeromycotina</taxon>
        <taxon>Glomeromycetes</taxon>
        <taxon>Diversisporales</taxon>
        <taxon>Gigasporaceae</taxon>
        <taxon>Racocetra</taxon>
    </lineage>
</organism>
<gene>
    <name evidence="1" type="ORF">RPERSI_LOCUS3952</name>
</gene>
<feature type="non-terminal residue" evidence="1">
    <location>
        <position position="125"/>
    </location>
</feature>
<keyword evidence="2" id="KW-1185">Reference proteome</keyword>
<dbReference type="EMBL" id="CAJVQC010005216">
    <property type="protein sequence ID" value="CAG8550899.1"/>
    <property type="molecule type" value="Genomic_DNA"/>
</dbReference>
<proteinExistence type="predicted"/>
<evidence type="ECO:0000313" key="2">
    <source>
        <dbReference type="Proteomes" id="UP000789920"/>
    </source>
</evidence>
<evidence type="ECO:0000313" key="1">
    <source>
        <dbReference type="EMBL" id="CAG8550899.1"/>
    </source>
</evidence>
<comment type="caution">
    <text evidence="1">The sequence shown here is derived from an EMBL/GenBank/DDBJ whole genome shotgun (WGS) entry which is preliminary data.</text>
</comment>
<reference evidence="1" key="1">
    <citation type="submission" date="2021-06" db="EMBL/GenBank/DDBJ databases">
        <authorList>
            <person name="Kallberg Y."/>
            <person name="Tangrot J."/>
            <person name="Rosling A."/>
        </authorList>
    </citation>
    <scope>NUCLEOTIDE SEQUENCE</scope>
    <source>
        <strain evidence="1">MA461A</strain>
    </source>
</reference>
<sequence length="125" mass="14620">MVSVYSNNVTTVSEKSTKPFEKETKERLTKRFSREEDEKLISLVQTYGAKKWNYIANFMGNRNAKQCRERWDIRKANQIPFTSLEEKIIMESHSKGEKWAKIALKLGNGRTSNDIKNAFNQRLSK</sequence>
<accession>A0ACA9LU64</accession>